<dbReference type="EMBL" id="CP009512">
    <property type="protein sequence ID" value="AKB65906.1"/>
    <property type="molecule type" value="Genomic_DNA"/>
</dbReference>
<dbReference type="KEGG" id="mmj:MSMAS_2710"/>
<evidence type="ECO:0000313" key="2">
    <source>
        <dbReference type="Proteomes" id="UP000033097"/>
    </source>
</evidence>
<proteinExistence type="predicted"/>
<evidence type="ECO:0000313" key="1">
    <source>
        <dbReference type="EMBL" id="AKB65906.1"/>
    </source>
</evidence>
<dbReference type="STRING" id="213585.MSMAS_2710"/>
<protein>
    <submittedName>
        <fullName evidence="1">Uncharacterized protein</fullName>
    </submittedName>
</protein>
<accession>A0A0E3LUV0</accession>
<gene>
    <name evidence="1" type="ORF">MSMAS_2710</name>
</gene>
<name>A0A0E3LUV0_METMZ</name>
<dbReference type="HOGENOM" id="CLU_1492994_0_0_2"/>
<dbReference type="AlphaFoldDB" id="A0A0E3LUV0"/>
<dbReference type="PATRIC" id="fig|213585.10.peg.3413"/>
<sequence length="183" mass="21327">MDFVTEFERVLVNSFNAYIEEKGIRAISYRLKQHRFTSQFLDVLVDSLDPDLYMGIECKSISVDKGATALYFSQHFTVDKKGIHQIDRISDYLNRSGRRGFLAVELRLGAGHGREAYMVPWEDLEKSYNSESPKLTLQEIRNFPEIRRDGKDYIINPKEWGRKSRWEKDIKPKPAENSGETDD</sequence>
<reference evidence="1 2" key="1">
    <citation type="submission" date="2014-07" db="EMBL/GenBank/DDBJ databases">
        <title>Methanogenic archaea and the global carbon cycle.</title>
        <authorList>
            <person name="Henriksen J.R."/>
            <person name="Luke J."/>
            <person name="Reinhart S."/>
            <person name="Benedict M.N."/>
            <person name="Youngblut N.D."/>
            <person name="Metcalf M.E."/>
            <person name="Whitaker R.J."/>
            <person name="Metcalf W.W."/>
        </authorList>
    </citation>
    <scope>NUCLEOTIDE SEQUENCE [LARGE SCALE GENOMIC DNA]</scope>
    <source>
        <strain evidence="1 2">S-6</strain>
    </source>
</reference>
<dbReference type="Proteomes" id="UP000033097">
    <property type="component" value="Chromosome"/>
</dbReference>
<organism evidence="1 2">
    <name type="scientific">Methanosarcina mazei S-6</name>
    <dbReference type="NCBI Taxonomy" id="213585"/>
    <lineage>
        <taxon>Archaea</taxon>
        <taxon>Methanobacteriati</taxon>
        <taxon>Methanobacteriota</taxon>
        <taxon>Stenosarchaea group</taxon>
        <taxon>Methanomicrobia</taxon>
        <taxon>Methanosarcinales</taxon>
        <taxon>Methanosarcinaceae</taxon>
        <taxon>Methanosarcina</taxon>
    </lineage>
</organism>